<evidence type="ECO:0000313" key="3">
    <source>
        <dbReference type="Proteomes" id="UP000624709"/>
    </source>
</evidence>
<dbReference type="Proteomes" id="UP000624709">
    <property type="component" value="Unassembled WGS sequence"/>
</dbReference>
<comment type="caution">
    <text evidence="2">The sequence shown here is derived from an EMBL/GenBank/DDBJ whole genome shotgun (WGS) entry which is preliminary data.</text>
</comment>
<dbReference type="EMBL" id="BOMS01000133">
    <property type="protein sequence ID" value="GIE71815.1"/>
    <property type="molecule type" value="Genomic_DNA"/>
</dbReference>
<accession>A0ABQ4BNM4</accession>
<name>A0ABQ4BNM4_9ACTN</name>
<dbReference type="SUPFAM" id="SSF52540">
    <property type="entry name" value="P-loop containing nucleoside triphosphate hydrolases"/>
    <property type="match status" value="1"/>
</dbReference>
<proteinExistence type="predicted"/>
<dbReference type="RefSeq" id="WP_203829605.1">
    <property type="nucleotide sequence ID" value="NZ_BAAATY010000044.1"/>
</dbReference>
<feature type="compositionally biased region" description="Low complexity" evidence="1">
    <location>
        <begin position="524"/>
        <end position="584"/>
    </location>
</feature>
<keyword evidence="3" id="KW-1185">Reference proteome</keyword>
<dbReference type="InterPro" id="IPR027417">
    <property type="entry name" value="P-loop_NTPase"/>
</dbReference>
<gene>
    <name evidence="2" type="ORF">Apa02nite_079230</name>
</gene>
<evidence type="ECO:0000256" key="1">
    <source>
        <dbReference type="SAM" id="MobiDB-lite"/>
    </source>
</evidence>
<feature type="region of interest" description="Disordered" evidence="1">
    <location>
        <begin position="524"/>
        <end position="601"/>
    </location>
</feature>
<evidence type="ECO:0000313" key="2">
    <source>
        <dbReference type="EMBL" id="GIE71815.1"/>
    </source>
</evidence>
<dbReference type="Gene3D" id="2.60.40.10">
    <property type="entry name" value="Immunoglobulins"/>
    <property type="match status" value="1"/>
</dbReference>
<dbReference type="InterPro" id="IPR013783">
    <property type="entry name" value="Ig-like_fold"/>
</dbReference>
<evidence type="ECO:0008006" key="4">
    <source>
        <dbReference type="Google" id="ProtNLM"/>
    </source>
</evidence>
<organism evidence="2 3">
    <name type="scientific">Actinoplanes palleronii</name>
    <dbReference type="NCBI Taxonomy" id="113570"/>
    <lineage>
        <taxon>Bacteria</taxon>
        <taxon>Bacillati</taxon>
        <taxon>Actinomycetota</taxon>
        <taxon>Actinomycetes</taxon>
        <taxon>Micromonosporales</taxon>
        <taxon>Micromonosporaceae</taxon>
        <taxon>Actinoplanes</taxon>
    </lineage>
</organism>
<sequence>MNSIGYGDFRIDLIDGLGGRVERLRPEAGRPVPVTLARAGPAGAGLLEGRQRQLDQAWSAVAGNRPIEFAGPCGQGRTALLRHIAAGAGARLGRPGVYLTAGDDAPDDLLHRLVGEVYVVDRRVKQTAGTCTTLLERAEAVVVLDELTGDTDRVAAVLRVLPGCAVVIASDQPRLGGYGDSVVLPGLADTVAAAVLRHDLGRPLTAYESEAAARLIAAVHGRPLALRQAAALVRTYEQTLATLADRPGDLDRLSLGGLSSLQRGILAALALLAGVRLPGDLISAITGTGDVAEALVELRDRGFVEQRGDRFGLPVCKAEGYLGVLGDYVSAGSAAREIVDWLTTRDPGSEASLSAASAALSLLKFGAKRLGWDAVVQLIRVAEPVLALAGRWETCRRILNLGTRAGRAIGDQGAQAFFGHEQGTLALCQDRTEEARALLTEAARMRESIGDRAGAELSRHNLSLLTVPVVTVAAASAPGRPAPARRWEPRRMVSLAVATLGVLVLVAIGVNAAFKNGPDSAAVVTASPTAAPGRSPATPVLTTGPTRTTTTSAPAITSPTTTSPSSPASPTTSPTTVPPTNLSPRLAPSRTEFPGVDVTPGGPGTVQDFVVTNPNNVAVIMAAARVDGSGAYTVEADDCAGQEIVPQGQCQVRVAFSPTTIGRHIGTLLLADAGGRTAAARLSGTGFALLTVTFTGTGKGTVAGGEADCGASCSVRITKPGPLTLTAAPAPPGRDVTRFANWTGECSQFKNQPTCPLPMIRDTTVGAAFFLVSDGRAGVAEKPGG</sequence>
<reference evidence="2 3" key="1">
    <citation type="submission" date="2021-01" db="EMBL/GenBank/DDBJ databases">
        <title>Whole genome shotgun sequence of Actinoplanes palleronii NBRC 14916.</title>
        <authorList>
            <person name="Komaki H."/>
            <person name="Tamura T."/>
        </authorList>
    </citation>
    <scope>NUCLEOTIDE SEQUENCE [LARGE SCALE GENOMIC DNA]</scope>
    <source>
        <strain evidence="2 3">NBRC 14916</strain>
    </source>
</reference>
<protein>
    <recommendedName>
        <fullName evidence="4">Bacterial repeat domain-containing protein</fullName>
    </recommendedName>
</protein>